<evidence type="ECO:0000313" key="6">
    <source>
        <dbReference type="Proteomes" id="UP000319756"/>
    </source>
</evidence>
<dbReference type="InterPro" id="IPR002525">
    <property type="entry name" value="Transp_IS110-like_N"/>
</dbReference>
<name>A0A514LEH6_9BACI</name>
<feature type="coiled-coil region" evidence="1">
    <location>
        <begin position="253"/>
        <end position="280"/>
    </location>
</feature>
<evidence type="ECO:0000256" key="1">
    <source>
        <dbReference type="SAM" id="Coils"/>
    </source>
</evidence>
<dbReference type="KEGG" id="sale:EPH95_02950"/>
<dbReference type="GO" id="GO:0003677">
    <property type="term" value="F:DNA binding"/>
    <property type="evidence" value="ECO:0007669"/>
    <property type="project" value="InterPro"/>
</dbReference>
<dbReference type="Pfam" id="PF02371">
    <property type="entry name" value="Transposase_20"/>
    <property type="match status" value="1"/>
</dbReference>
<dbReference type="PANTHER" id="PTHR33055">
    <property type="entry name" value="TRANSPOSASE FOR INSERTION SEQUENCE ELEMENT IS1111A"/>
    <property type="match status" value="1"/>
</dbReference>
<feature type="compositionally biased region" description="Basic and acidic residues" evidence="2">
    <location>
        <begin position="408"/>
        <end position="422"/>
    </location>
</feature>
<evidence type="ECO:0000259" key="3">
    <source>
        <dbReference type="Pfam" id="PF01548"/>
    </source>
</evidence>
<dbReference type="AlphaFoldDB" id="A0A514LEH6"/>
<evidence type="ECO:0000256" key="2">
    <source>
        <dbReference type="SAM" id="MobiDB-lite"/>
    </source>
</evidence>
<dbReference type="NCBIfam" id="NF033542">
    <property type="entry name" value="transpos_IS110"/>
    <property type="match status" value="1"/>
</dbReference>
<sequence length="479" mass="54609">MNQLFCGIDIGLKTFQFYAMDQDGKAVGKPKRYPNNQTGADQLVDHLDELLEQQGSPALSIGMEATGLYWFPLFHTLQENERIKQWETRLISMNPKIVEAFRGAYPDVDKTDPVDAFIIADRVRFGRGIAPQHVHSEQYLALQRLTRFYIHLTEQQTNLKNYAGSFLYLTFSEWVRTQPFSDRFSVTATKLMKKYKSADAMADLTTDELRELLVDFSRNSFRDPEEKARQLHQLAQDSFTIPDGLVDSVHLLVKQTLQQLELLEKHIKRLKKRIEKIMKGIQHPLLSIPGIGSVTAALLIAEIGDVHRFPGQAQLAKYAGLTWRKQASGNFRAEETFMTKSGNSYLRHGFLIAAQSLVNHNEEYRAYYQRKFSEAPRHSHKRALSLTARKLVRLVYAMLSNNQLYMAPEERTEQKQEVKESTEAPDESVVGETPVTQQPNSSESSEHKKVKSTAAARSSSRQKELNGSKSPPEQYAVNT</sequence>
<dbReference type="RefSeq" id="WP_142087195.1">
    <property type="nucleotide sequence ID" value="NZ_CP035485.1"/>
</dbReference>
<evidence type="ECO:0000259" key="4">
    <source>
        <dbReference type="Pfam" id="PF02371"/>
    </source>
</evidence>
<dbReference type="Pfam" id="PF01548">
    <property type="entry name" value="DEDD_Tnp_IS110"/>
    <property type="match status" value="1"/>
</dbReference>
<keyword evidence="6" id="KW-1185">Reference proteome</keyword>
<feature type="region of interest" description="Disordered" evidence="2">
    <location>
        <begin position="407"/>
        <end position="479"/>
    </location>
</feature>
<dbReference type="GO" id="GO:0006313">
    <property type="term" value="P:DNA transposition"/>
    <property type="evidence" value="ECO:0007669"/>
    <property type="project" value="InterPro"/>
</dbReference>
<gene>
    <name evidence="5" type="ORF">EPH95_02950</name>
</gene>
<feature type="domain" description="Transposase IS110-like N-terminal" evidence="3">
    <location>
        <begin position="6"/>
        <end position="171"/>
    </location>
</feature>
<dbReference type="InterPro" id="IPR047650">
    <property type="entry name" value="Transpos_IS110"/>
</dbReference>
<reference evidence="6" key="1">
    <citation type="submission" date="2019-01" db="EMBL/GenBank/DDBJ databases">
        <title>Genomic analysis of Salicibibacter sp. NKC3-5.</title>
        <authorList>
            <person name="Oh Y.J."/>
        </authorList>
    </citation>
    <scope>NUCLEOTIDE SEQUENCE [LARGE SCALE GENOMIC DNA]</scope>
    <source>
        <strain evidence="6">NKC3-5</strain>
    </source>
</reference>
<feature type="domain" description="Transposase IS116/IS110/IS902 C-terminal" evidence="4">
    <location>
        <begin position="284"/>
        <end position="369"/>
    </location>
</feature>
<organism evidence="5 6">
    <name type="scientific">Salicibibacter halophilus</name>
    <dbReference type="NCBI Taxonomy" id="2502791"/>
    <lineage>
        <taxon>Bacteria</taxon>
        <taxon>Bacillati</taxon>
        <taxon>Bacillota</taxon>
        <taxon>Bacilli</taxon>
        <taxon>Bacillales</taxon>
        <taxon>Bacillaceae</taxon>
        <taxon>Salicibibacter</taxon>
    </lineage>
</organism>
<dbReference type="InterPro" id="IPR003346">
    <property type="entry name" value="Transposase_20"/>
</dbReference>
<dbReference type="OrthoDB" id="9790935at2"/>
<protein>
    <submittedName>
        <fullName evidence="5">IS110 family transposase</fullName>
    </submittedName>
</protein>
<dbReference type="Proteomes" id="UP000319756">
    <property type="component" value="Chromosome"/>
</dbReference>
<dbReference type="PANTHER" id="PTHR33055:SF15">
    <property type="entry name" value="TRANSPOSASE-RELATED"/>
    <property type="match status" value="1"/>
</dbReference>
<accession>A0A514LEH6</accession>
<keyword evidence="1" id="KW-0175">Coiled coil</keyword>
<proteinExistence type="predicted"/>
<dbReference type="GO" id="GO:0004803">
    <property type="term" value="F:transposase activity"/>
    <property type="evidence" value="ECO:0007669"/>
    <property type="project" value="InterPro"/>
</dbReference>
<evidence type="ECO:0000313" key="5">
    <source>
        <dbReference type="EMBL" id="QDI90258.1"/>
    </source>
</evidence>
<feature type="compositionally biased region" description="Polar residues" evidence="2">
    <location>
        <begin position="467"/>
        <end position="479"/>
    </location>
</feature>
<dbReference type="EMBL" id="CP035485">
    <property type="protein sequence ID" value="QDI90258.1"/>
    <property type="molecule type" value="Genomic_DNA"/>
</dbReference>